<dbReference type="EMBL" id="LAZR01001079">
    <property type="protein sequence ID" value="KKN51100.1"/>
    <property type="molecule type" value="Genomic_DNA"/>
</dbReference>
<protein>
    <recommendedName>
        <fullName evidence="2">SNF2 N-terminal domain-containing protein</fullName>
    </recommendedName>
</protein>
<reference evidence="3" key="1">
    <citation type="journal article" date="2015" name="Nature">
        <title>Complex archaea that bridge the gap between prokaryotes and eukaryotes.</title>
        <authorList>
            <person name="Spang A."/>
            <person name="Saw J.H."/>
            <person name="Jorgensen S.L."/>
            <person name="Zaremba-Niedzwiedzka K."/>
            <person name="Martijn J."/>
            <person name="Lind A.E."/>
            <person name="van Eijk R."/>
            <person name="Schleper C."/>
            <person name="Guy L."/>
            <person name="Ettema T.J."/>
        </authorList>
    </citation>
    <scope>NUCLEOTIDE SEQUENCE</scope>
</reference>
<dbReference type="PANTHER" id="PTHR45766:SF6">
    <property type="entry name" value="SWI_SNF-RELATED MATRIX-ASSOCIATED ACTIN-DEPENDENT REGULATOR OF CHROMATIN SUBFAMILY A-LIKE PROTEIN 1"/>
    <property type="match status" value="1"/>
</dbReference>
<comment type="caution">
    <text evidence="3">The sequence shown here is derived from an EMBL/GenBank/DDBJ whole genome shotgun (WGS) entry which is preliminary data.</text>
</comment>
<evidence type="ECO:0000313" key="3">
    <source>
        <dbReference type="EMBL" id="KKN51100.1"/>
    </source>
</evidence>
<dbReference type="Pfam" id="PF00176">
    <property type="entry name" value="SNF2-rel_dom"/>
    <property type="match status" value="1"/>
</dbReference>
<dbReference type="Gene3D" id="3.40.50.10810">
    <property type="entry name" value="Tandem AAA-ATPase domain"/>
    <property type="match status" value="1"/>
</dbReference>
<evidence type="ECO:0000259" key="2">
    <source>
        <dbReference type="Pfam" id="PF00176"/>
    </source>
</evidence>
<accession>A0A0F9R3C4</accession>
<sequence>MWHLTGEPYTVQTAAQNAANGRRGFGYFLEQGLGKTSLTFNEYIELKNQERVDYLIVVCMYSKMDDWKEDALEWTDGALDLSIWPDTEGEDGVILNYEILLYSGGEWLEQFLKDYRCYLTYDESSRIKNPNGATSKWALEFSSDAEFVRLLNGTPMTQSVMDLYPQLRAIGELEGVNRYAFRNRWAQMGGFMGKKVIGAKDPEGLAQMLARFSFRALKTDWSDIPDKTYALQRVRMTNKQEDLYQQMLHDFWLELDGGEEVSAEYVITQAEKLQQISSGFVIDEDREVHDLMPPNRNPKLTAVREYLEIAPGKTIIGALHKRAVDLLVENLPGNPAVIRGKGDMKRMGRTIKEEKRRFNEDPNCREIVLQIQSGAFGHTLLGGDGEDHCAATVHFENSYSLLLRSQIEDRNHRFGQHLSAYHLDLVASPIEAKVVEALKSKKRLASAIVDAVRATFSS</sequence>
<dbReference type="GO" id="GO:0031297">
    <property type="term" value="P:replication fork processing"/>
    <property type="evidence" value="ECO:0007669"/>
    <property type="project" value="TreeGrafter"/>
</dbReference>
<keyword evidence="1" id="KW-0378">Hydrolase</keyword>
<dbReference type="SUPFAM" id="SSF52540">
    <property type="entry name" value="P-loop containing nucleoside triphosphate hydrolases"/>
    <property type="match status" value="2"/>
</dbReference>
<evidence type="ECO:0000256" key="1">
    <source>
        <dbReference type="ARBA" id="ARBA00022801"/>
    </source>
</evidence>
<dbReference type="GO" id="GO:0006281">
    <property type="term" value="P:DNA repair"/>
    <property type="evidence" value="ECO:0007669"/>
    <property type="project" value="TreeGrafter"/>
</dbReference>
<gene>
    <name evidence="3" type="ORF">LCGC14_0626100</name>
</gene>
<dbReference type="AlphaFoldDB" id="A0A0F9R3C4"/>
<organism evidence="3">
    <name type="scientific">marine sediment metagenome</name>
    <dbReference type="NCBI Taxonomy" id="412755"/>
    <lineage>
        <taxon>unclassified sequences</taxon>
        <taxon>metagenomes</taxon>
        <taxon>ecological metagenomes</taxon>
    </lineage>
</organism>
<dbReference type="InterPro" id="IPR038718">
    <property type="entry name" value="SNF2-like_sf"/>
</dbReference>
<dbReference type="GO" id="GO:0016787">
    <property type="term" value="F:hydrolase activity"/>
    <property type="evidence" value="ECO:0007669"/>
    <property type="project" value="UniProtKB-KW"/>
</dbReference>
<dbReference type="InterPro" id="IPR027417">
    <property type="entry name" value="P-loop_NTPase"/>
</dbReference>
<dbReference type="Gene3D" id="3.40.50.300">
    <property type="entry name" value="P-loop containing nucleotide triphosphate hydrolases"/>
    <property type="match status" value="1"/>
</dbReference>
<dbReference type="GO" id="GO:0005524">
    <property type="term" value="F:ATP binding"/>
    <property type="evidence" value="ECO:0007669"/>
    <property type="project" value="InterPro"/>
</dbReference>
<dbReference type="PANTHER" id="PTHR45766">
    <property type="entry name" value="DNA ANNEALING HELICASE AND ENDONUCLEASE ZRANB3 FAMILY MEMBER"/>
    <property type="match status" value="1"/>
</dbReference>
<feature type="domain" description="SNF2 N-terminal" evidence="2">
    <location>
        <begin position="30"/>
        <end position="260"/>
    </location>
</feature>
<name>A0A0F9R3C4_9ZZZZ</name>
<proteinExistence type="predicted"/>
<dbReference type="InterPro" id="IPR000330">
    <property type="entry name" value="SNF2_N"/>
</dbReference>